<dbReference type="OrthoDB" id="4253547at2"/>
<accession>A0A154MVP7</accession>
<protein>
    <submittedName>
        <fullName evidence="1">Uncharacterized protein</fullName>
    </submittedName>
</protein>
<reference evidence="1 3" key="1">
    <citation type="submission" date="2015-12" db="EMBL/GenBank/DDBJ databases">
        <title>Amycolatopsis regifaucium genome sequencing and assembly.</title>
        <authorList>
            <person name="Mayilraj S."/>
        </authorList>
    </citation>
    <scope>NUCLEOTIDE SEQUENCE [LARGE SCALE GENOMIC DNA]</scope>
    <source>
        <strain evidence="1 3">GY080</strain>
    </source>
</reference>
<sequence length="135" mass="14116">MAGCGAVGGEGTTRLESFVGLDGLHQRSADLRPAELGTAEAQAFRRALESAEITNVDEVRAALSFVPPADRRAFAFAVPGCAETSAELTVAHGALTVRLTGGENVRCVQANYFLAVFSLDRGSIPPTPKLSTSPR</sequence>
<evidence type="ECO:0000313" key="3">
    <source>
        <dbReference type="Proteomes" id="UP000076321"/>
    </source>
</evidence>
<organism evidence="1 3">
    <name type="scientific">Amycolatopsis regifaucium</name>
    <dbReference type="NCBI Taxonomy" id="546365"/>
    <lineage>
        <taxon>Bacteria</taxon>
        <taxon>Bacillati</taxon>
        <taxon>Actinomycetota</taxon>
        <taxon>Actinomycetes</taxon>
        <taxon>Pseudonocardiales</taxon>
        <taxon>Pseudonocardiaceae</taxon>
        <taxon>Amycolatopsis</taxon>
    </lineage>
</organism>
<evidence type="ECO:0000313" key="2">
    <source>
        <dbReference type="EMBL" id="OKA11514.1"/>
    </source>
</evidence>
<dbReference type="Proteomes" id="UP000186883">
    <property type="component" value="Unassembled WGS sequence"/>
</dbReference>
<dbReference type="Proteomes" id="UP000076321">
    <property type="component" value="Unassembled WGS sequence"/>
</dbReference>
<dbReference type="EMBL" id="LQCI01000002">
    <property type="protein sequence ID" value="KZB88434.1"/>
    <property type="molecule type" value="Genomic_DNA"/>
</dbReference>
<name>A0A154MVP7_9PSEU</name>
<dbReference type="EMBL" id="LOBU02000001">
    <property type="protein sequence ID" value="OKA11514.1"/>
    <property type="molecule type" value="Genomic_DNA"/>
</dbReference>
<reference evidence="2 4" key="2">
    <citation type="submission" date="2016-11" db="EMBL/GenBank/DDBJ databases">
        <title>Genome sequencing of Amycolatopsis regifaucium.</title>
        <authorList>
            <person name="Mayilraj S."/>
            <person name="Kaur N."/>
        </authorList>
    </citation>
    <scope>NUCLEOTIDE SEQUENCE [LARGE SCALE GENOMIC DNA]</scope>
    <source>
        <strain evidence="2 4">GY080</strain>
    </source>
</reference>
<evidence type="ECO:0000313" key="1">
    <source>
        <dbReference type="EMBL" id="KZB88434.1"/>
    </source>
</evidence>
<dbReference type="AlphaFoldDB" id="A0A154MVP7"/>
<proteinExistence type="predicted"/>
<evidence type="ECO:0000313" key="4">
    <source>
        <dbReference type="Proteomes" id="UP000186883"/>
    </source>
</evidence>
<gene>
    <name evidence="2" type="ORF">ATP06_0200495</name>
    <name evidence="1" type="ORF">AVL48_20110</name>
</gene>
<keyword evidence="4" id="KW-1185">Reference proteome</keyword>
<comment type="caution">
    <text evidence="1">The sequence shown here is derived from an EMBL/GenBank/DDBJ whole genome shotgun (WGS) entry which is preliminary data.</text>
</comment>